<dbReference type="SUPFAM" id="SSF50249">
    <property type="entry name" value="Nucleic acid-binding proteins"/>
    <property type="match status" value="1"/>
</dbReference>
<evidence type="ECO:0000256" key="2">
    <source>
        <dbReference type="ARBA" id="ARBA00012727"/>
    </source>
</evidence>
<evidence type="ECO:0000313" key="24">
    <source>
        <dbReference type="Proteomes" id="UP001597511"/>
    </source>
</evidence>
<dbReference type="InterPro" id="IPR012310">
    <property type="entry name" value="DNA_ligase_ATP-dep_cent"/>
</dbReference>
<keyword evidence="14" id="KW-0238">DNA-binding</keyword>
<dbReference type="Pfam" id="PF04679">
    <property type="entry name" value="DNA_ligase_A_C"/>
    <property type="match status" value="1"/>
</dbReference>
<feature type="domain" description="ATP-dependent DNA ligase family profile" evidence="22">
    <location>
        <begin position="325"/>
        <end position="440"/>
    </location>
</feature>
<evidence type="ECO:0000256" key="18">
    <source>
        <dbReference type="ARBA" id="ARBA00023268"/>
    </source>
</evidence>
<dbReference type="InterPro" id="IPR014145">
    <property type="entry name" value="LigD_pol_dom"/>
</dbReference>
<comment type="caution">
    <text evidence="23">The sequence shown here is derived from an EMBL/GenBank/DDBJ whole genome shotgun (WGS) entry which is preliminary data.</text>
</comment>
<dbReference type="RefSeq" id="WP_386101764.1">
    <property type="nucleotide sequence ID" value="NZ_JBHUOZ010000003.1"/>
</dbReference>
<feature type="compositionally biased region" description="Basic residues" evidence="21">
    <location>
        <begin position="523"/>
        <end position="539"/>
    </location>
</feature>
<dbReference type="PANTHER" id="PTHR42705:SF3">
    <property type="entry name" value="ATP-DEPENDENT DNA LIGASE"/>
    <property type="match status" value="1"/>
</dbReference>
<accession>A0ABW6A9K7</accession>
<dbReference type="PROSITE" id="PS50160">
    <property type="entry name" value="DNA_LIGASE_A3"/>
    <property type="match status" value="1"/>
</dbReference>
<dbReference type="NCBIfam" id="TIGR02776">
    <property type="entry name" value="NHEJ_ligase_prk"/>
    <property type="match status" value="1"/>
</dbReference>
<feature type="region of interest" description="Disordered" evidence="21">
    <location>
        <begin position="1"/>
        <end position="28"/>
    </location>
</feature>
<keyword evidence="13" id="KW-0239">DNA-directed DNA polymerase</keyword>
<dbReference type="NCBIfam" id="TIGR02778">
    <property type="entry name" value="ligD_pol"/>
    <property type="match status" value="1"/>
</dbReference>
<dbReference type="SUPFAM" id="SSF56091">
    <property type="entry name" value="DNA ligase/mRNA capping enzyme, catalytic domain"/>
    <property type="match status" value="1"/>
</dbReference>
<organism evidence="23 24">
    <name type="scientific">Terrimonas rubra</name>
    <dbReference type="NCBI Taxonomy" id="1035890"/>
    <lineage>
        <taxon>Bacteria</taxon>
        <taxon>Pseudomonadati</taxon>
        <taxon>Bacteroidota</taxon>
        <taxon>Chitinophagia</taxon>
        <taxon>Chitinophagales</taxon>
        <taxon>Chitinophagaceae</taxon>
        <taxon>Terrimonas</taxon>
    </lineage>
</organism>
<dbReference type="Gene3D" id="3.90.920.10">
    <property type="entry name" value="DNA primase, PRIM domain"/>
    <property type="match status" value="1"/>
</dbReference>
<dbReference type="CDD" id="cd07971">
    <property type="entry name" value="OBF_DNA_ligase_LigD"/>
    <property type="match status" value="1"/>
</dbReference>
<dbReference type="EMBL" id="JBHUOZ010000003">
    <property type="protein sequence ID" value="MFD2921447.1"/>
    <property type="molecule type" value="Genomic_DNA"/>
</dbReference>
<dbReference type="InterPro" id="IPR014144">
    <property type="entry name" value="LigD_PE_domain"/>
</dbReference>
<dbReference type="Proteomes" id="UP001597511">
    <property type="component" value="Unassembled WGS sequence"/>
</dbReference>
<keyword evidence="18" id="KW-0511">Multifunctional enzyme</keyword>
<dbReference type="InterPro" id="IPR012340">
    <property type="entry name" value="NA-bd_OB-fold"/>
</dbReference>
<feature type="region of interest" description="Disordered" evidence="21">
    <location>
        <begin position="521"/>
        <end position="544"/>
    </location>
</feature>
<dbReference type="InterPro" id="IPR052171">
    <property type="entry name" value="NHEJ_LigD"/>
</dbReference>
<dbReference type="PANTHER" id="PTHR42705">
    <property type="entry name" value="BIFUNCTIONAL NON-HOMOLOGOUS END JOINING PROTEIN LIGD"/>
    <property type="match status" value="1"/>
</dbReference>
<dbReference type="Pfam" id="PF01068">
    <property type="entry name" value="DNA_ligase_A_M"/>
    <property type="match status" value="1"/>
</dbReference>
<evidence type="ECO:0000256" key="7">
    <source>
        <dbReference type="ARBA" id="ARBA00022723"/>
    </source>
</evidence>
<dbReference type="Gene3D" id="3.30.470.30">
    <property type="entry name" value="DNA ligase/mRNA capping enzyme"/>
    <property type="match status" value="1"/>
</dbReference>
<keyword evidence="17" id="KW-0464">Manganese</keyword>
<keyword evidence="6" id="KW-0540">Nuclease</keyword>
<dbReference type="InterPro" id="IPR014146">
    <property type="entry name" value="LigD_ligase_dom"/>
</dbReference>
<feature type="compositionally biased region" description="Basic and acidic residues" evidence="21">
    <location>
        <begin position="14"/>
        <end position="28"/>
    </location>
</feature>
<dbReference type="Gene3D" id="3.30.1490.70">
    <property type="match status" value="1"/>
</dbReference>
<gene>
    <name evidence="23" type="primary">ligD</name>
    <name evidence="23" type="ORF">ACFS6H_17095</name>
</gene>
<evidence type="ECO:0000256" key="16">
    <source>
        <dbReference type="ARBA" id="ARBA00023204"/>
    </source>
</evidence>
<dbReference type="CDD" id="cd07906">
    <property type="entry name" value="Adenylation_DNA_ligase_LigD_LigC"/>
    <property type="match status" value="1"/>
</dbReference>
<dbReference type="EC" id="6.5.1.1" evidence="2"/>
<sequence length="849" mass="96491">MPLEKYKQKRNFKRTTEPKGKKEKSGDRKLRFVVQRHAASRLHYDFRLEMEGVLKSWAVPKGPSLNPDDKRLAMMVEDHPYAYREFEGTIPEGNYGAGEVEIWDEGTYEAMEKKAGKKEETLLLAGLKSGSLKFELHGRKLKGSFALVQMKTGEKNAWLLIKHKDKYAVTKKYDAEDLTPKRSKVTARVAAKKNTAVKKQPAAPPVTGKKNYDPLLLKEKKLTQYIKPMLATAGEQAFDDEDWLFEIKWDGYRAVAELGKNKKLYSRNGLSFEQKFAPVFEQLSMQSETMVIDGEVVVYNEKGLPDFQALQHYQAGGPNAIAYQVFDLISLHGKDTTSLSLVQRKELLKEALIETDLVRYCDHVQGQGKKFFRALQQNNMEGMIAKRADSIYQPGVRSKDWLKIKHQLTEEVYIVGYTEPRGARNQFGALILAQENKKGKLTYCGHVGTGFDERSIDELFRVLQTLVVTKCPLDETPPTNTPATWVRPQLVCTIKFTHRTRSGIFRHPVFMGLRPDKSTFMTKTRKKQPATKTAVKKTKDRAEDTGTDKMVQVGGHRVKLTNPGKIYWPDEGYTKGDLVAYYNEVYRYILPYLKNRPESLNRFPNGITGDSFYHKDAGDTAPGWVDTVKLYSESTQKDIEYILCNNKATLLYLANLGCIDMNPWNSTVSKIDHPTYLILDLDPSDKNDFDDVIEVANATKEILDKTGADSFCKTSGATGLHVYVPMNNKYTYEQVKDFAHLLAMQVNNLLPDLTTLERSLQKRSKHKIYVDYLQNRKGQTIASAYSVRPKPAAPVSAPLLWKEVEKGLYPEQFTIKTMPGRLAKMGDIFKKVLGKGINLEKCLADMEKL</sequence>
<evidence type="ECO:0000256" key="12">
    <source>
        <dbReference type="ARBA" id="ARBA00022840"/>
    </source>
</evidence>
<reference evidence="24" key="1">
    <citation type="journal article" date="2019" name="Int. J. Syst. Evol. Microbiol.">
        <title>The Global Catalogue of Microorganisms (GCM) 10K type strain sequencing project: providing services to taxonomists for standard genome sequencing and annotation.</title>
        <authorList>
            <consortium name="The Broad Institute Genomics Platform"/>
            <consortium name="The Broad Institute Genome Sequencing Center for Infectious Disease"/>
            <person name="Wu L."/>
            <person name="Ma J."/>
        </authorList>
    </citation>
    <scope>NUCLEOTIDE SEQUENCE [LARGE SCALE GENOMIC DNA]</scope>
    <source>
        <strain evidence="24">KCTC 23299</strain>
    </source>
</reference>
<keyword evidence="12" id="KW-0067">ATP-binding</keyword>
<evidence type="ECO:0000256" key="9">
    <source>
        <dbReference type="ARBA" id="ARBA00022763"/>
    </source>
</evidence>
<dbReference type="InterPro" id="IPR012309">
    <property type="entry name" value="DNA_ligase_ATP-dep_C"/>
</dbReference>
<evidence type="ECO:0000256" key="3">
    <source>
        <dbReference type="ARBA" id="ARBA00022598"/>
    </source>
</evidence>
<evidence type="ECO:0000256" key="15">
    <source>
        <dbReference type="ARBA" id="ARBA00023172"/>
    </source>
</evidence>
<evidence type="ECO:0000256" key="17">
    <source>
        <dbReference type="ARBA" id="ARBA00023211"/>
    </source>
</evidence>
<keyword evidence="8" id="KW-0547">Nucleotide-binding</keyword>
<comment type="cofactor">
    <cofactor evidence="1">
        <name>Mn(2+)</name>
        <dbReference type="ChEBI" id="CHEBI:29035"/>
    </cofactor>
</comment>
<dbReference type="PROSITE" id="PS00333">
    <property type="entry name" value="DNA_LIGASE_A2"/>
    <property type="match status" value="1"/>
</dbReference>
<protein>
    <recommendedName>
        <fullName evidence="2">DNA ligase (ATP)</fullName>
        <ecNumber evidence="2">6.5.1.1</ecNumber>
    </recommendedName>
    <alternativeName>
        <fullName evidence="19">NHEJ DNA polymerase</fullName>
    </alternativeName>
</protein>
<evidence type="ECO:0000256" key="4">
    <source>
        <dbReference type="ARBA" id="ARBA00022679"/>
    </source>
</evidence>
<dbReference type="CDD" id="cd04865">
    <property type="entry name" value="LigD_Pol_like_2"/>
    <property type="match status" value="1"/>
</dbReference>
<keyword evidence="10" id="KW-0378">Hydrolase</keyword>
<evidence type="ECO:0000256" key="19">
    <source>
        <dbReference type="ARBA" id="ARBA00029943"/>
    </source>
</evidence>
<keyword evidence="5" id="KW-0548">Nucleotidyltransferase</keyword>
<keyword evidence="4" id="KW-0808">Transferase</keyword>
<proteinExistence type="predicted"/>
<dbReference type="InterPro" id="IPR016059">
    <property type="entry name" value="DNA_ligase_ATP-dep_CS"/>
</dbReference>
<keyword evidence="24" id="KW-1185">Reference proteome</keyword>
<evidence type="ECO:0000256" key="5">
    <source>
        <dbReference type="ARBA" id="ARBA00022695"/>
    </source>
</evidence>
<keyword evidence="15" id="KW-0233">DNA recombination</keyword>
<keyword evidence="16" id="KW-0234">DNA repair</keyword>
<dbReference type="Gene3D" id="2.40.50.140">
    <property type="entry name" value="Nucleic acid-binding proteins"/>
    <property type="match status" value="1"/>
</dbReference>
<evidence type="ECO:0000256" key="13">
    <source>
        <dbReference type="ARBA" id="ARBA00022932"/>
    </source>
</evidence>
<name>A0ABW6A9K7_9BACT</name>
<evidence type="ECO:0000259" key="22">
    <source>
        <dbReference type="PROSITE" id="PS50160"/>
    </source>
</evidence>
<dbReference type="GO" id="GO:0003910">
    <property type="term" value="F:DNA ligase (ATP) activity"/>
    <property type="evidence" value="ECO:0007669"/>
    <property type="project" value="UniProtKB-EC"/>
</dbReference>
<evidence type="ECO:0000256" key="6">
    <source>
        <dbReference type="ARBA" id="ARBA00022722"/>
    </source>
</evidence>
<keyword evidence="11" id="KW-0269">Exonuclease</keyword>
<keyword evidence="7" id="KW-0479">Metal-binding</keyword>
<evidence type="ECO:0000256" key="21">
    <source>
        <dbReference type="SAM" id="MobiDB-lite"/>
    </source>
</evidence>
<evidence type="ECO:0000256" key="20">
    <source>
        <dbReference type="ARBA" id="ARBA00034003"/>
    </source>
</evidence>
<dbReference type="InterPro" id="IPR014143">
    <property type="entry name" value="NHEJ_ligase_prk"/>
</dbReference>
<evidence type="ECO:0000256" key="11">
    <source>
        <dbReference type="ARBA" id="ARBA00022839"/>
    </source>
</evidence>
<comment type="catalytic activity">
    <reaction evidence="20">
        <text>ATP + (deoxyribonucleotide)n-3'-hydroxyl + 5'-phospho-(deoxyribonucleotide)m = (deoxyribonucleotide)n+m + AMP + diphosphate.</text>
        <dbReference type="EC" id="6.5.1.1"/>
    </reaction>
</comment>
<evidence type="ECO:0000313" key="23">
    <source>
        <dbReference type="EMBL" id="MFD2921447.1"/>
    </source>
</evidence>
<dbReference type="Pfam" id="PF21686">
    <property type="entry name" value="LigD_Prim-Pol"/>
    <property type="match status" value="1"/>
</dbReference>
<dbReference type="Pfam" id="PF13298">
    <property type="entry name" value="LigD_N"/>
    <property type="match status" value="1"/>
</dbReference>
<evidence type="ECO:0000256" key="14">
    <source>
        <dbReference type="ARBA" id="ARBA00023125"/>
    </source>
</evidence>
<dbReference type="NCBIfam" id="TIGR02779">
    <property type="entry name" value="NHEJ_ligase_lig"/>
    <property type="match status" value="1"/>
</dbReference>
<keyword evidence="3 23" id="KW-0436">Ligase</keyword>
<feature type="region of interest" description="Disordered" evidence="21">
    <location>
        <begin position="191"/>
        <end position="210"/>
    </location>
</feature>
<dbReference type="NCBIfam" id="TIGR02777">
    <property type="entry name" value="LigD_PE_dom"/>
    <property type="match status" value="1"/>
</dbReference>
<evidence type="ECO:0000256" key="10">
    <source>
        <dbReference type="ARBA" id="ARBA00022801"/>
    </source>
</evidence>
<keyword evidence="9" id="KW-0227">DNA damage</keyword>
<evidence type="ECO:0000256" key="1">
    <source>
        <dbReference type="ARBA" id="ARBA00001936"/>
    </source>
</evidence>
<evidence type="ECO:0000256" key="8">
    <source>
        <dbReference type="ARBA" id="ARBA00022741"/>
    </source>
</evidence>